<evidence type="ECO:0000313" key="1">
    <source>
        <dbReference type="EMBL" id="RHY25358.1"/>
    </source>
</evidence>
<dbReference type="PANTHER" id="PTHR46586">
    <property type="entry name" value="ANKYRIN REPEAT-CONTAINING PROTEIN"/>
    <property type="match status" value="1"/>
</dbReference>
<name>A0A418ALF4_9STRA</name>
<feature type="non-terminal residue" evidence="1">
    <location>
        <position position="1"/>
    </location>
</feature>
<accession>A0A418ALF4</accession>
<dbReference type="SUPFAM" id="SSF48403">
    <property type="entry name" value="Ankyrin repeat"/>
    <property type="match status" value="1"/>
</dbReference>
<sequence length="238" mass="26217">SYRGLQWVKRSGDPTALQRRTSGTSIGNLAKVCHRLSPCFECRIVATTARRNAHTALLMDPAWLDVIFGTVFLDIASFMDGKPAKDWTDAYAILKAGHVQLLYQQDVLITTATLTAAADDGRLDLVKWICSVDNNTWASLSGADRYGHGQDCILTIQGSAMIRCACQAMTAAARSGHLNIVKYLYATIACIDVVSAIQTAADTEHYEVAMWLERQVDNQKTNTRDKQQLQQHSHLTSG</sequence>
<protein>
    <submittedName>
        <fullName evidence="1">Uncharacterized protein</fullName>
    </submittedName>
</protein>
<dbReference type="PANTHER" id="PTHR46586:SF3">
    <property type="entry name" value="ANKYRIN REPEAT-CONTAINING PROTEIN"/>
    <property type="match status" value="1"/>
</dbReference>
<dbReference type="Proteomes" id="UP000285060">
    <property type="component" value="Unassembled WGS sequence"/>
</dbReference>
<keyword evidence="2" id="KW-1185">Reference proteome</keyword>
<dbReference type="AlphaFoldDB" id="A0A418ALF4"/>
<dbReference type="VEuPathDB" id="FungiDB:H310_05431"/>
<comment type="caution">
    <text evidence="1">The sequence shown here is derived from an EMBL/GenBank/DDBJ whole genome shotgun (WGS) entry which is preliminary data.</text>
</comment>
<dbReference type="InterPro" id="IPR052050">
    <property type="entry name" value="SecEffector_AnkRepeat"/>
</dbReference>
<dbReference type="EMBL" id="QUSY01001318">
    <property type="protein sequence ID" value="RHY25358.1"/>
    <property type="molecule type" value="Genomic_DNA"/>
</dbReference>
<evidence type="ECO:0000313" key="2">
    <source>
        <dbReference type="Proteomes" id="UP000285060"/>
    </source>
</evidence>
<reference evidence="1 2" key="1">
    <citation type="submission" date="2018-08" db="EMBL/GenBank/DDBJ databases">
        <title>Aphanomyces genome sequencing and annotation.</title>
        <authorList>
            <person name="Minardi D."/>
            <person name="Oidtmann B."/>
            <person name="Van Der Giezen M."/>
            <person name="Studholme D.J."/>
        </authorList>
    </citation>
    <scope>NUCLEOTIDE SEQUENCE [LARGE SCALE GENOMIC DNA]</scope>
    <source>
        <strain evidence="1 2">NJM0002</strain>
    </source>
</reference>
<dbReference type="Gene3D" id="1.25.40.20">
    <property type="entry name" value="Ankyrin repeat-containing domain"/>
    <property type="match status" value="1"/>
</dbReference>
<dbReference type="InterPro" id="IPR036770">
    <property type="entry name" value="Ankyrin_rpt-contain_sf"/>
</dbReference>
<organism evidence="1 2">
    <name type="scientific">Aphanomyces invadans</name>
    <dbReference type="NCBI Taxonomy" id="157072"/>
    <lineage>
        <taxon>Eukaryota</taxon>
        <taxon>Sar</taxon>
        <taxon>Stramenopiles</taxon>
        <taxon>Oomycota</taxon>
        <taxon>Saprolegniomycetes</taxon>
        <taxon>Saprolegniales</taxon>
        <taxon>Verrucalvaceae</taxon>
        <taxon>Aphanomyces</taxon>
    </lineage>
</organism>
<gene>
    <name evidence="1" type="ORF">DYB32_008370</name>
</gene>
<proteinExistence type="predicted"/>